<dbReference type="EMBL" id="VGIR01000001">
    <property type="protein sequence ID" value="MBM3330218.1"/>
    <property type="molecule type" value="Genomic_DNA"/>
</dbReference>
<sequence>MNRIFAARSHMRPLVLLCLAGSLAWAASSGRFVKLTFNLNPDPDGMSFKDGAETWYEYPVLCRWLSESELREGRIELGTLVVAKKLYVGGEFSLPPIEFDRARLDASAWEEMTPQDAGSAEPGWANDSLEGKPYLARWYRYKKPVVLEWDRKLYLTVTSEPPGARAYVAGRLVGAVPATGLTFSYPLRSSDYRRGYVLGDSFTLVRYGYLPKSFQYRFGLDPAKDQSQSDIQRFDSFRLERDLSVAALSLMPPAYAQPSGPRYDADKARKYDGALAECEQALVEWEAAMRGCSQLGLDSKAIDKSAATAPGTTLGSEAKDAAAARLRAARIAVDRLMERVRSLETK</sequence>
<keyword evidence="1" id="KW-0175">Coiled coil</keyword>
<proteinExistence type="predicted"/>
<name>A0A937XEM1_UNCW3</name>
<evidence type="ECO:0000313" key="4">
    <source>
        <dbReference type="Proteomes" id="UP000779900"/>
    </source>
</evidence>
<protein>
    <submittedName>
        <fullName evidence="3">Uncharacterized protein</fullName>
    </submittedName>
</protein>
<evidence type="ECO:0000313" key="3">
    <source>
        <dbReference type="EMBL" id="MBM3330218.1"/>
    </source>
</evidence>
<gene>
    <name evidence="3" type="ORF">FJY68_00020</name>
</gene>
<reference evidence="3" key="1">
    <citation type="submission" date="2019-03" db="EMBL/GenBank/DDBJ databases">
        <title>Lake Tanganyika Metagenome-Assembled Genomes (MAGs).</title>
        <authorList>
            <person name="Tran P."/>
        </authorList>
    </citation>
    <scope>NUCLEOTIDE SEQUENCE</scope>
    <source>
        <strain evidence="3">K_DeepCast_150m_m2_040</strain>
    </source>
</reference>
<dbReference type="Proteomes" id="UP000779900">
    <property type="component" value="Unassembled WGS sequence"/>
</dbReference>
<feature type="coiled-coil region" evidence="1">
    <location>
        <begin position="319"/>
        <end position="346"/>
    </location>
</feature>
<feature type="signal peptide" evidence="2">
    <location>
        <begin position="1"/>
        <end position="26"/>
    </location>
</feature>
<evidence type="ECO:0000256" key="1">
    <source>
        <dbReference type="SAM" id="Coils"/>
    </source>
</evidence>
<comment type="caution">
    <text evidence="3">The sequence shown here is derived from an EMBL/GenBank/DDBJ whole genome shotgun (WGS) entry which is preliminary data.</text>
</comment>
<accession>A0A937XEM1</accession>
<evidence type="ECO:0000256" key="2">
    <source>
        <dbReference type="SAM" id="SignalP"/>
    </source>
</evidence>
<dbReference type="AlphaFoldDB" id="A0A937XEM1"/>
<keyword evidence="2" id="KW-0732">Signal</keyword>
<feature type="chain" id="PRO_5037795272" evidence="2">
    <location>
        <begin position="27"/>
        <end position="346"/>
    </location>
</feature>
<organism evidence="3 4">
    <name type="scientific">candidate division WOR-3 bacterium</name>
    <dbReference type="NCBI Taxonomy" id="2052148"/>
    <lineage>
        <taxon>Bacteria</taxon>
        <taxon>Bacteria division WOR-3</taxon>
    </lineage>
</organism>